<evidence type="ECO:0000256" key="4">
    <source>
        <dbReference type="SAM" id="SignalP"/>
    </source>
</evidence>
<evidence type="ECO:0000313" key="5">
    <source>
        <dbReference type="EMBL" id="PNH08150.1"/>
    </source>
</evidence>
<dbReference type="Proteomes" id="UP000236333">
    <property type="component" value="Unassembled WGS sequence"/>
</dbReference>
<dbReference type="EMBL" id="PGGS01000142">
    <property type="protein sequence ID" value="PNH08150.1"/>
    <property type="molecule type" value="Genomic_DNA"/>
</dbReference>
<dbReference type="InterPro" id="IPR043129">
    <property type="entry name" value="ATPase_NBD"/>
</dbReference>
<keyword evidence="2" id="KW-0067">ATP-binding</keyword>
<keyword evidence="4" id="KW-0732">Signal</keyword>
<evidence type="ECO:0000256" key="2">
    <source>
        <dbReference type="ARBA" id="ARBA00022840"/>
    </source>
</evidence>
<dbReference type="Gene3D" id="3.30.420.40">
    <property type="match status" value="1"/>
</dbReference>
<dbReference type="GO" id="GO:0140662">
    <property type="term" value="F:ATP-dependent protein folding chaperone"/>
    <property type="evidence" value="ECO:0007669"/>
    <property type="project" value="InterPro"/>
</dbReference>
<proteinExistence type="predicted"/>
<dbReference type="AlphaFoldDB" id="A0A2J8A6L7"/>
<dbReference type="PANTHER" id="PTHR45639:SF3">
    <property type="entry name" value="HYPOXIA UP-REGULATED PROTEIN 1"/>
    <property type="match status" value="1"/>
</dbReference>
<dbReference type="SUPFAM" id="SSF53067">
    <property type="entry name" value="Actin-like ATPase domain"/>
    <property type="match status" value="1"/>
</dbReference>
<sequence>MGRGVVAVACLALMVHAASAALMSIDLGSEFLKVCLVKPGRTPISIAVNEMSRRKSPALVGIVNGERLLGEEAFSFAVRYPETIYQRARDLLGKDPDDPTIVAMVEEHGLPYKVVAHPKRGVASLQIGEEVYSPEELVQPLRRATSYPTPPPL</sequence>
<evidence type="ECO:0000256" key="3">
    <source>
        <dbReference type="ARBA" id="ARBA00023186"/>
    </source>
</evidence>
<comment type="caution">
    <text evidence="5">The sequence shown here is derived from an EMBL/GenBank/DDBJ whole genome shotgun (WGS) entry which is preliminary data.</text>
</comment>
<dbReference type="GO" id="GO:0034663">
    <property type="term" value="C:endoplasmic reticulum chaperone complex"/>
    <property type="evidence" value="ECO:0007669"/>
    <property type="project" value="TreeGrafter"/>
</dbReference>
<feature type="signal peptide" evidence="4">
    <location>
        <begin position="1"/>
        <end position="20"/>
    </location>
</feature>
<dbReference type="OrthoDB" id="10262720at2759"/>
<name>A0A2J8A6L7_9CHLO</name>
<dbReference type="Pfam" id="PF00012">
    <property type="entry name" value="HSP70"/>
    <property type="match status" value="1"/>
</dbReference>
<keyword evidence="1" id="KW-0547">Nucleotide-binding</keyword>
<dbReference type="GO" id="GO:0005524">
    <property type="term" value="F:ATP binding"/>
    <property type="evidence" value="ECO:0007669"/>
    <property type="project" value="UniProtKB-KW"/>
</dbReference>
<reference evidence="5 6" key="1">
    <citation type="journal article" date="2017" name="Mol. Biol. Evol.">
        <title>The 4-celled Tetrabaena socialis nuclear genome reveals the essential components for genetic control of cell number at the origin of multicellularity in the volvocine lineage.</title>
        <authorList>
            <person name="Featherston J."/>
            <person name="Arakaki Y."/>
            <person name="Hanschen E.R."/>
            <person name="Ferris P.J."/>
            <person name="Michod R.E."/>
            <person name="Olson B.J.S.C."/>
            <person name="Nozaki H."/>
            <person name="Durand P.M."/>
        </authorList>
    </citation>
    <scope>NUCLEOTIDE SEQUENCE [LARGE SCALE GENOMIC DNA]</scope>
    <source>
        <strain evidence="5 6">NIES-571</strain>
    </source>
</reference>
<organism evidence="5 6">
    <name type="scientific">Tetrabaena socialis</name>
    <dbReference type="NCBI Taxonomy" id="47790"/>
    <lineage>
        <taxon>Eukaryota</taxon>
        <taxon>Viridiplantae</taxon>
        <taxon>Chlorophyta</taxon>
        <taxon>core chlorophytes</taxon>
        <taxon>Chlorophyceae</taxon>
        <taxon>CS clade</taxon>
        <taxon>Chlamydomonadales</taxon>
        <taxon>Tetrabaenaceae</taxon>
        <taxon>Tetrabaena</taxon>
    </lineage>
</organism>
<keyword evidence="3" id="KW-0143">Chaperone</keyword>
<dbReference type="GO" id="GO:0030968">
    <property type="term" value="P:endoplasmic reticulum unfolded protein response"/>
    <property type="evidence" value="ECO:0007669"/>
    <property type="project" value="TreeGrafter"/>
</dbReference>
<feature type="chain" id="PRO_5014352505" evidence="4">
    <location>
        <begin position="21"/>
        <end position="153"/>
    </location>
</feature>
<evidence type="ECO:0000313" key="6">
    <source>
        <dbReference type="Proteomes" id="UP000236333"/>
    </source>
</evidence>
<evidence type="ECO:0000256" key="1">
    <source>
        <dbReference type="ARBA" id="ARBA00022741"/>
    </source>
</evidence>
<keyword evidence="6" id="KW-1185">Reference proteome</keyword>
<dbReference type="InterPro" id="IPR013126">
    <property type="entry name" value="Hsp_70_fam"/>
</dbReference>
<gene>
    <name evidence="5" type="ORF">TSOC_005312</name>
</gene>
<accession>A0A2J8A6L7</accession>
<dbReference type="PANTHER" id="PTHR45639">
    <property type="entry name" value="HSC70CB, ISOFORM G-RELATED"/>
    <property type="match status" value="1"/>
</dbReference>
<protein>
    <submittedName>
        <fullName evidence="5">Heat shock protein 17</fullName>
    </submittedName>
</protein>
<keyword evidence="5" id="KW-0346">Stress response</keyword>